<dbReference type="Pfam" id="PF01130">
    <property type="entry name" value="CD36"/>
    <property type="match status" value="1"/>
</dbReference>
<evidence type="ECO:0000256" key="1">
    <source>
        <dbReference type="ARBA" id="ARBA00004236"/>
    </source>
</evidence>
<evidence type="ECO:0000256" key="8">
    <source>
        <dbReference type="SAM" id="Phobius"/>
    </source>
</evidence>
<dbReference type="Proteomes" id="UP000838756">
    <property type="component" value="Unassembled WGS sequence"/>
</dbReference>
<dbReference type="GO" id="GO:0005737">
    <property type="term" value="C:cytoplasm"/>
    <property type="evidence" value="ECO:0007669"/>
    <property type="project" value="TreeGrafter"/>
</dbReference>
<dbReference type="PANTHER" id="PTHR11923:SF88">
    <property type="entry name" value="DEBRIS BUSTER, ISOFORM D"/>
    <property type="match status" value="1"/>
</dbReference>
<dbReference type="GO" id="GO:0005044">
    <property type="term" value="F:scavenger receptor activity"/>
    <property type="evidence" value="ECO:0007669"/>
    <property type="project" value="TreeGrafter"/>
</dbReference>
<keyword evidence="7" id="KW-0325">Glycoprotein</keyword>
<dbReference type="EMBL" id="CAKXAJ010025240">
    <property type="protein sequence ID" value="CAH2236902.1"/>
    <property type="molecule type" value="Genomic_DNA"/>
</dbReference>
<gene>
    <name evidence="9" type="primary">jg23364</name>
    <name evidence="9" type="ORF">PAEG_LOCUS14236</name>
</gene>
<comment type="similarity">
    <text evidence="2">Belongs to the CD36 family.</text>
</comment>
<comment type="subcellular location">
    <subcellularLocation>
        <location evidence="1">Cell membrane</location>
    </subcellularLocation>
</comment>
<sequence>MRGRLNDWWCKDRLKETEQTGGHLLVRPIRASEGSFFPPPDTTKEKTVYVYDKDLCRIMPFTYRKDVYKDGILTGLYTPPSSMLEDAEVNPDNKCYCQGEKCPPRGLQNISPCQYNAPVYLSYPHFYDAEPSLLEGFEGLNPDKKKHGSYILLQPKIGVPLEAQVRVQLNIKVDRAPNIRVNNIHKFPDMMFPVMWAQEGMDSVSTSIWRWIWLGTTFGPIAAAVISYSLIIIGLAILINVFIKAYKSFVIGQNSLEFVELGRETIRRGSTLIINSSKIINNGKDASYQPLNKSSKTKYDLNKSFISTPRGSKEEKLQELNFINKTENLSSSIDELKLILNRDLVKSHFLEAERESLIRSDNTFIMSEHRRSRVFQDYKIPEDYY</sequence>
<keyword evidence="4 8" id="KW-0812">Transmembrane</keyword>
<evidence type="ECO:0000256" key="7">
    <source>
        <dbReference type="ARBA" id="ARBA00023180"/>
    </source>
</evidence>
<proteinExistence type="inferred from homology"/>
<feature type="transmembrane region" description="Helical" evidence="8">
    <location>
        <begin position="211"/>
        <end position="243"/>
    </location>
</feature>
<evidence type="ECO:0000313" key="9">
    <source>
        <dbReference type="EMBL" id="CAH2236902.1"/>
    </source>
</evidence>
<comment type="caution">
    <text evidence="9">The sequence shown here is derived from an EMBL/GenBank/DDBJ whole genome shotgun (WGS) entry which is preliminary data.</text>
</comment>
<accession>A0A8S4RI82</accession>
<keyword evidence="10" id="KW-1185">Reference proteome</keyword>
<evidence type="ECO:0000256" key="6">
    <source>
        <dbReference type="ARBA" id="ARBA00023136"/>
    </source>
</evidence>
<protein>
    <submittedName>
        <fullName evidence="9">Jg23364 protein</fullName>
    </submittedName>
</protein>
<dbReference type="OrthoDB" id="18585at2759"/>
<evidence type="ECO:0000256" key="2">
    <source>
        <dbReference type="ARBA" id="ARBA00010532"/>
    </source>
</evidence>
<reference evidence="9" key="1">
    <citation type="submission" date="2022-03" db="EMBL/GenBank/DDBJ databases">
        <authorList>
            <person name="Lindestad O."/>
        </authorList>
    </citation>
    <scope>NUCLEOTIDE SEQUENCE</scope>
</reference>
<evidence type="ECO:0000256" key="5">
    <source>
        <dbReference type="ARBA" id="ARBA00022989"/>
    </source>
</evidence>
<evidence type="ECO:0000256" key="3">
    <source>
        <dbReference type="ARBA" id="ARBA00022475"/>
    </source>
</evidence>
<keyword evidence="6 8" id="KW-0472">Membrane</keyword>
<organism evidence="9 10">
    <name type="scientific">Pararge aegeria aegeria</name>
    <dbReference type="NCBI Taxonomy" id="348720"/>
    <lineage>
        <taxon>Eukaryota</taxon>
        <taxon>Metazoa</taxon>
        <taxon>Ecdysozoa</taxon>
        <taxon>Arthropoda</taxon>
        <taxon>Hexapoda</taxon>
        <taxon>Insecta</taxon>
        <taxon>Pterygota</taxon>
        <taxon>Neoptera</taxon>
        <taxon>Endopterygota</taxon>
        <taxon>Lepidoptera</taxon>
        <taxon>Glossata</taxon>
        <taxon>Ditrysia</taxon>
        <taxon>Papilionoidea</taxon>
        <taxon>Nymphalidae</taxon>
        <taxon>Satyrinae</taxon>
        <taxon>Satyrini</taxon>
        <taxon>Parargina</taxon>
        <taxon>Pararge</taxon>
    </lineage>
</organism>
<evidence type="ECO:0000256" key="4">
    <source>
        <dbReference type="ARBA" id="ARBA00022692"/>
    </source>
</evidence>
<dbReference type="PRINTS" id="PR01609">
    <property type="entry name" value="CD36FAMILY"/>
</dbReference>
<evidence type="ECO:0000313" key="10">
    <source>
        <dbReference type="Proteomes" id="UP000838756"/>
    </source>
</evidence>
<dbReference type="AlphaFoldDB" id="A0A8S4RI82"/>
<dbReference type="GO" id="GO:0005886">
    <property type="term" value="C:plasma membrane"/>
    <property type="evidence" value="ECO:0007669"/>
    <property type="project" value="UniProtKB-SubCell"/>
</dbReference>
<keyword evidence="5 8" id="KW-1133">Transmembrane helix</keyword>
<dbReference type="PANTHER" id="PTHR11923">
    <property type="entry name" value="SCAVENGER RECEPTOR CLASS B TYPE-1 SR-B1"/>
    <property type="match status" value="1"/>
</dbReference>
<name>A0A8S4RI82_9NEOP</name>
<dbReference type="InterPro" id="IPR002159">
    <property type="entry name" value="CD36_fam"/>
</dbReference>
<keyword evidence="3" id="KW-1003">Cell membrane</keyword>